<dbReference type="Proteomes" id="UP000016496">
    <property type="component" value="Unassembled WGS sequence"/>
</dbReference>
<accession>U2DQR1</accession>
<proteinExistence type="predicted"/>
<gene>
    <name evidence="1" type="ORF">HMPREF1981_02550</name>
</gene>
<evidence type="ECO:0000313" key="1">
    <source>
        <dbReference type="EMBL" id="ERI83947.1"/>
    </source>
</evidence>
<dbReference type="HOGENOM" id="CLU_2931725_0_0_10"/>
<dbReference type="PATRIC" id="fig|1321819.3.peg.2351"/>
<dbReference type="EMBL" id="AWSV01000138">
    <property type="protein sequence ID" value="ERI83947.1"/>
    <property type="molecule type" value="Genomic_DNA"/>
</dbReference>
<organism evidence="1 2">
    <name type="scientific">Bacteroides pyogenes F0041</name>
    <dbReference type="NCBI Taxonomy" id="1321819"/>
    <lineage>
        <taxon>Bacteria</taxon>
        <taxon>Pseudomonadati</taxon>
        <taxon>Bacteroidota</taxon>
        <taxon>Bacteroidia</taxon>
        <taxon>Bacteroidales</taxon>
        <taxon>Bacteroidaceae</taxon>
        <taxon>Bacteroides</taxon>
    </lineage>
</organism>
<protein>
    <submittedName>
        <fullName evidence="1">Uncharacterized protein</fullName>
    </submittedName>
</protein>
<reference evidence="1 2" key="1">
    <citation type="submission" date="2013-08" db="EMBL/GenBank/DDBJ databases">
        <authorList>
            <person name="Weinstock G."/>
            <person name="Sodergren E."/>
            <person name="Wylie T."/>
            <person name="Fulton L."/>
            <person name="Fulton R."/>
            <person name="Fronick C."/>
            <person name="O'Laughlin M."/>
            <person name="Godfrey J."/>
            <person name="Miner T."/>
            <person name="Herter B."/>
            <person name="Appelbaum E."/>
            <person name="Cordes M."/>
            <person name="Lek S."/>
            <person name="Wollam A."/>
            <person name="Pepin K.H."/>
            <person name="Palsikar V.B."/>
            <person name="Mitreva M."/>
            <person name="Wilson R.K."/>
        </authorList>
    </citation>
    <scope>NUCLEOTIDE SEQUENCE [LARGE SCALE GENOMIC DNA]</scope>
    <source>
        <strain evidence="1 2">F0041</strain>
    </source>
</reference>
<name>U2DQR1_9BACE</name>
<sequence>MKRHVDANKSHIVKYGEVVLLIPMEKIVFKKDRFSPRNESLVPSFGSLTYCSPFLKFSIA</sequence>
<dbReference type="AlphaFoldDB" id="U2DQR1"/>
<comment type="caution">
    <text evidence="1">The sequence shown here is derived from an EMBL/GenBank/DDBJ whole genome shotgun (WGS) entry which is preliminary data.</text>
</comment>
<evidence type="ECO:0000313" key="2">
    <source>
        <dbReference type="Proteomes" id="UP000016496"/>
    </source>
</evidence>